<dbReference type="PANTHER" id="PTHR34406">
    <property type="entry name" value="PROTEIN YCEI"/>
    <property type="match status" value="1"/>
</dbReference>
<dbReference type="OrthoDB" id="9811006at2"/>
<dbReference type="Proteomes" id="UP000014568">
    <property type="component" value="Unassembled WGS sequence"/>
</dbReference>
<dbReference type="RefSeq" id="WP_016656479.1">
    <property type="nucleotide sequence ID" value="NZ_KE340353.1"/>
</dbReference>
<feature type="signal peptide" evidence="1">
    <location>
        <begin position="1"/>
        <end position="18"/>
    </location>
</feature>
<feature type="chain" id="PRO_5004512301" description="Lipid/polyisoprenoid-binding YceI-like domain-containing protein" evidence="1">
    <location>
        <begin position="19"/>
        <end position="189"/>
    </location>
</feature>
<dbReference type="Gene3D" id="2.40.128.110">
    <property type="entry name" value="Lipid/polyisoprenoid-binding, YceI-like"/>
    <property type="match status" value="1"/>
</dbReference>
<accession>S3N0A3</accession>
<name>S3N0A3_9GAMM</name>
<feature type="domain" description="Lipid/polyisoprenoid-binding YceI-like" evidence="2">
    <location>
        <begin position="22"/>
        <end position="186"/>
    </location>
</feature>
<gene>
    <name evidence="3" type="ORF">F945_02073</name>
</gene>
<proteinExistence type="predicted"/>
<keyword evidence="4" id="KW-1185">Reference proteome</keyword>
<dbReference type="HOGENOM" id="CLU_071003_1_2_6"/>
<dbReference type="AlphaFoldDB" id="S3N0A3"/>
<reference evidence="3 4" key="1">
    <citation type="submission" date="2013-06" db="EMBL/GenBank/DDBJ databases">
        <title>The Genome Sequence of Acinetobacter rudis CIP 110305.</title>
        <authorList>
            <consortium name="The Broad Institute Genome Sequencing Platform"/>
            <consortium name="The Broad Institute Genome Sequencing Center for Infectious Disease"/>
            <person name="Cerqueira G."/>
            <person name="Feldgarden M."/>
            <person name="Courvalin P."/>
            <person name="Perichon B."/>
            <person name="Grillot-Courvalin C."/>
            <person name="Clermont D."/>
            <person name="Rocha E."/>
            <person name="Yoon E.-J."/>
            <person name="Nemec A."/>
            <person name="Young S.K."/>
            <person name="Zeng Q."/>
            <person name="Gargeya S."/>
            <person name="Fitzgerald M."/>
            <person name="Abouelleil A."/>
            <person name="Alvarado L."/>
            <person name="Berlin A.M."/>
            <person name="Chapman S.B."/>
            <person name="Dewar J."/>
            <person name="Goldberg J."/>
            <person name="Griggs A."/>
            <person name="Gujja S."/>
            <person name="Hansen M."/>
            <person name="Howarth C."/>
            <person name="Imamovic A."/>
            <person name="Larimer J."/>
            <person name="McCowan C."/>
            <person name="Murphy C."/>
            <person name="Pearson M."/>
            <person name="Priest M."/>
            <person name="Roberts A."/>
            <person name="Saif S."/>
            <person name="Shea T."/>
            <person name="Sykes S."/>
            <person name="Wortman J."/>
            <person name="Nusbaum C."/>
            <person name="Birren B."/>
        </authorList>
    </citation>
    <scope>NUCLEOTIDE SEQUENCE [LARGE SCALE GENOMIC DNA]</scope>
    <source>
        <strain evidence="3 4">CIP 110305</strain>
    </source>
</reference>
<sequence length="189" mass="21195">MIIFRVLGLLLVSSSTQATLTTYYIDPARTLASIQVEQFGFTAQPVTFNGIQGTLYFDYKNAKNSSVYVEIPVKNISTQINQLDRKLLQRNWLYANKYPNIIFKSLQVTSNDNKNYKILGNLTIKGVTRAVQLDAVLFKRAVHPIIGAPVIGFSGQTQIKRSDFGLPQLLANVNDQMFIHIRAEAIVAK</sequence>
<dbReference type="PATRIC" id="fig|421052.3.peg.2025"/>
<dbReference type="EMBL" id="ATGI01000025">
    <property type="protein sequence ID" value="EPF73545.1"/>
    <property type="molecule type" value="Genomic_DNA"/>
</dbReference>
<protein>
    <recommendedName>
        <fullName evidence="2">Lipid/polyisoprenoid-binding YceI-like domain-containing protein</fullName>
    </recommendedName>
</protein>
<dbReference type="Pfam" id="PF04264">
    <property type="entry name" value="YceI"/>
    <property type="match status" value="1"/>
</dbReference>
<dbReference type="eggNOG" id="COG2353">
    <property type="taxonomic scope" value="Bacteria"/>
</dbReference>
<evidence type="ECO:0000313" key="4">
    <source>
        <dbReference type="Proteomes" id="UP000014568"/>
    </source>
</evidence>
<keyword evidence="1" id="KW-0732">Signal</keyword>
<dbReference type="InterPro" id="IPR036761">
    <property type="entry name" value="TTHA0802/YceI-like_sf"/>
</dbReference>
<organism evidence="3 4">
    <name type="scientific">Acinetobacter rudis CIP 110305</name>
    <dbReference type="NCBI Taxonomy" id="421052"/>
    <lineage>
        <taxon>Bacteria</taxon>
        <taxon>Pseudomonadati</taxon>
        <taxon>Pseudomonadota</taxon>
        <taxon>Gammaproteobacteria</taxon>
        <taxon>Moraxellales</taxon>
        <taxon>Moraxellaceae</taxon>
        <taxon>Acinetobacter</taxon>
    </lineage>
</organism>
<dbReference type="InterPro" id="IPR007372">
    <property type="entry name" value="Lipid/polyisoprenoid-bd_YceI"/>
</dbReference>
<dbReference type="SMART" id="SM00867">
    <property type="entry name" value="YceI"/>
    <property type="match status" value="1"/>
</dbReference>
<evidence type="ECO:0000256" key="1">
    <source>
        <dbReference type="SAM" id="SignalP"/>
    </source>
</evidence>
<evidence type="ECO:0000313" key="3">
    <source>
        <dbReference type="EMBL" id="EPF73545.1"/>
    </source>
</evidence>
<evidence type="ECO:0000259" key="2">
    <source>
        <dbReference type="SMART" id="SM00867"/>
    </source>
</evidence>
<dbReference type="PANTHER" id="PTHR34406:SF1">
    <property type="entry name" value="PROTEIN YCEI"/>
    <property type="match status" value="1"/>
</dbReference>
<comment type="caution">
    <text evidence="3">The sequence shown here is derived from an EMBL/GenBank/DDBJ whole genome shotgun (WGS) entry which is preliminary data.</text>
</comment>
<dbReference type="SUPFAM" id="SSF101874">
    <property type="entry name" value="YceI-like"/>
    <property type="match status" value="1"/>
</dbReference>